<evidence type="ECO:0000256" key="1">
    <source>
        <dbReference type="SAM" id="Phobius"/>
    </source>
</evidence>
<dbReference type="EMBL" id="VXLC01000051">
    <property type="protein sequence ID" value="KAA8877296.1"/>
    <property type="molecule type" value="Genomic_DNA"/>
</dbReference>
<dbReference type="RefSeq" id="WP_150408306.1">
    <property type="nucleotide sequence ID" value="NZ_VXLC01000051.1"/>
</dbReference>
<evidence type="ECO:0000313" key="5">
    <source>
        <dbReference type="Proteomes" id="UP000323876"/>
    </source>
</evidence>
<dbReference type="Proteomes" id="UP000323876">
    <property type="component" value="Unassembled WGS sequence"/>
</dbReference>
<proteinExistence type="predicted"/>
<name>A0A5N0DKT6_9NOCA</name>
<dbReference type="AlphaFoldDB" id="A0A5N0DKT6"/>
<gene>
    <name evidence="4" type="ORF">F3087_44790</name>
</gene>
<sequence length="201" mass="20149">MKMQQLAATAFIAIAATGITAGTAYAEPTEATTALSRVEHGVGYTSELSQDHQGVSTTLTSGRFEISRDGTAVSVTAPDGVELARLPMAIQASGQQIHLAPQIGSDGTTLTLRSADAPGAAVSDVQEFRHSVKEIQQADKVQAIADAHDVVLLGCVPGAIVGGAIGAVIGALVGALLFVVGAIVTIPLAVLVGAALGCLIA</sequence>
<keyword evidence="5" id="KW-1185">Reference proteome</keyword>
<evidence type="ECO:0000313" key="4">
    <source>
        <dbReference type="EMBL" id="KAA8877296.1"/>
    </source>
</evidence>
<accession>A0A5N0DKT6</accession>
<organism evidence="4 5">
    <name type="scientific">Nocardia colli</name>
    <dbReference type="NCBI Taxonomy" id="2545717"/>
    <lineage>
        <taxon>Bacteria</taxon>
        <taxon>Bacillati</taxon>
        <taxon>Actinomycetota</taxon>
        <taxon>Actinomycetes</taxon>
        <taxon>Mycobacteriales</taxon>
        <taxon>Nocardiaceae</taxon>
        <taxon>Nocardia</taxon>
    </lineage>
</organism>
<keyword evidence="2" id="KW-0732">Signal</keyword>
<dbReference type="Pfam" id="PF26059">
    <property type="entry name" value="DUF8020"/>
    <property type="match status" value="1"/>
</dbReference>
<protein>
    <recommendedName>
        <fullName evidence="3">DUF8020 domain-containing protein</fullName>
    </recommendedName>
</protein>
<feature type="domain" description="DUF8020" evidence="3">
    <location>
        <begin position="41"/>
        <end position="113"/>
    </location>
</feature>
<feature type="chain" id="PRO_5024305862" description="DUF8020 domain-containing protein" evidence="2">
    <location>
        <begin position="27"/>
        <end position="201"/>
    </location>
</feature>
<keyword evidence="1" id="KW-0812">Transmembrane</keyword>
<keyword evidence="1" id="KW-0472">Membrane</keyword>
<feature type="signal peptide" evidence="2">
    <location>
        <begin position="1"/>
        <end position="26"/>
    </location>
</feature>
<keyword evidence="1" id="KW-1133">Transmembrane helix</keyword>
<dbReference type="OrthoDB" id="4551446at2"/>
<feature type="transmembrane region" description="Helical" evidence="1">
    <location>
        <begin position="167"/>
        <end position="200"/>
    </location>
</feature>
<comment type="caution">
    <text evidence="4">The sequence shown here is derived from an EMBL/GenBank/DDBJ whole genome shotgun (WGS) entry which is preliminary data.</text>
</comment>
<reference evidence="4 5" key="1">
    <citation type="submission" date="2019-09" db="EMBL/GenBank/DDBJ databases">
        <authorList>
            <person name="Wang X."/>
        </authorList>
    </citation>
    <scope>NUCLEOTIDE SEQUENCE [LARGE SCALE GENOMIC DNA]</scope>
    <source>
        <strain evidence="4 5">CICC 11023</strain>
    </source>
</reference>
<evidence type="ECO:0000259" key="3">
    <source>
        <dbReference type="Pfam" id="PF26059"/>
    </source>
</evidence>
<dbReference type="InterPro" id="IPR058333">
    <property type="entry name" value="DUF8020"/>
</dbReference>
<evidence type="ECO:0000256" key="2">
    <source>
        <dbReference type="SAM" id="SignalP"/>
    </source>
</evidence>